<dbReference type="Proteomes" id="UP000199071">
    <property type="component" value="Unassembled WGS sequence"/>
</dbReference>
<feature type="domain" description="Periplasmic binding protein" evidence="5">
    <location>
        <begin position="32"/>
        <end position="292"/>
    </location>
</feature>
<dbReference type="CDD" id="cd20008">
    <property type="entry name" value="PBP1_ABC_sugar_binding-like"/>
    <property type="match status" value="1"/>
</dbReference>
<protein>
    <submittedName>
        <fullName evidence="6">Ribose transport system substrate-binding protein</fullName>
    </submittedName>
</protein>
<name>A0A1G6BIW4_9HYPH</name>
<comment type="similarity">
    <text evidence="2">Belongs to the bacterial solute-binding protein 2 family.</text>
</comment>
<evidence type="ECO:0000313" key="6">
    <source>
        <dbReference type="EMBL" id="SDB20546.1"/>
    </source>
</evidence>
<dbReference type="InterPro" id="IPR028082">
    <property type="entry name" value="Peripla_BP_I"/>
</dbReference>
<dbReference type="Pfam" id="PF13407">
    <property type="entry name" value="Peripla_BP_4"/>
    <property type="match status" value="1"/>
</dbReference>
<dbReference type="RefSeq" id="WP_090875809.1">
    <property type="nucleotide sequence ID" value="NZ_FMXQ01000003.1"/>
</dbReference>
<feature type="signal peptide" evidence="4">
    <location>
        <begin position="1"/>
        <end position="21"/>
    </location>
</feature>
<dbReference type="GO" id="GO:0030313">
    <property type="term" value="C:cell envelope"/>
    <property type="evidence" value="ECO:0007669"/>
    <property type="project" value="UniProtKB-SubCell"/>
</dbReference>
<dbReference type="InterPro" id="IPR025997">
    <property type="entry name" value="SBP_2_dom"/>
</dbReference>
<dbReference type="Gene3D" id="3.40.50.2300">
    <property type="match status" value="2"/>
</dbReference>
<sequence length="324" mass="33864">MRKLTLLAGILAATVMSSPMATVPAAAADETIPVIVKNTSSFYWQILLAGARKAGKELDINVAELGPQVDTDIAGQISILENAVANNPLAVVIAASQYEALGRPIDEAATKTKVVGVDSGANTESYVSFVTTNNVEGGRAAGKALAEAIAAKYGKPEGEVFIITSVPGAGSLDARAEGFKAVMAEEYPDITIVADKVADGQITTGLNIANDVMLAYPNLRGAFASSEEMALGVTQAVTGNNAEDKVMVVAFDSNEQLVQRLADGEVAALIVQDPFRMGYDSVKIAYAAAKGEDVPKDVDTGVNVITKENMDTDRSKELLNPKID</sequence>
<evidence type="ECO:0000256" key="2">
    <source>
        <dbReference type="ARBA" id="ARBA00007639"/>
    </source>
</evidence>
<accession>A0A1G6BIW4</accession>
<dbReference type="EMBL" id="FMXQ01000003">
    <property type="protein sequence ID" value="SDB20546.1"/>
    <property type="molecule type" value="Genomic_DNA"/>
</dbReference>
<organism evidence="6 7">
    <name type="scientific">Bauldia litoralis</name>
    <dbReference type="NCBI Taxonomy" id="665467"/>
    <lineage>
        <taxon>Bacteria</taxon>
        <taxon>Pseudomonadati</taxon>
        <taxon>Pseudomonadota</taxon>
        <taxon>Alphaproteobacteria</taxon>
        <taxon>Hyphomicrobiales</taxon>
        <taxon>Kaistiaceae</taxon>
        <taxon>Bauldia</taxon>
    </lineage>
</organism>
<dbReference type="PANTHER" id="PTHR46847">
    <property type="entry name" value="D-ALLOSE-BINDING PERIPLASMIC PROTEIN-RELATED"/>
    <property type="match status" value="1"/>
</dbReference>
<evidence type="ECO:0000313" key="7">
    <source>
        <dbReference type="Proteomes" id="UP000199071"/>
    </source>
</evidence>
<comment type="subcellular location">
    <subcellularLocation>
        <location evidence="1">Cell envelope</location>
    </subcellularLocation>
</comment>
<evidence type="ECO:0000256" key="4">
    <source>
        <dbReference type="SAM" id="SignalP"/>
    </source>
</evidence>
<dbReference type="GO" id="GO:0030246">
    <property type="term" value="F:carbohydrate binding"/>
    <property type="evidence" value="ECO:0007669"/>
    <property type="project" value="UniProtKB-ARBA"/>
</dbReference>
<dbReference type="AlphaFoldDB" id="A0A1G6BIW4"/>
<evidence type="ECO:0000259" key="5">
    <source>
        <dbReference type="Pfam" id="PF13407"/>
    </source>
</evidence>
<dbReference type="OrthoDB" id="9804917at2"/>
<keyword evidence="3 4" id="KW-0732">Signal</keyword>
<gene>
    <name evidence="6" type="ORF">SAMN02982931_01506</name>
</gene>
<proteinExistence type="inferred from homology"/>
<evidence type="ECO:0000256" key="3">
    <source>
        <dbReference type="ARBA" id="ARBA00022729"/>
    </source>
</evidence>
<dbReference type="PANTHER" id="PTHR46847:SF1">
    <property type="entry name" value="D-ALLOSE-BINDING PERIPLASMIC PROTEIN-RELATED"/>
    <property type="match status" value="1"/>
</dbReference>
<feature type="chain" id="PRO_5011763649" evidence="4">
    <location>
        <begin position="22"/>
        <end position="324"/>
    </location>
</feature>
<dbReference type="STRING" id="665467.SAMN02982931_01506"/>
<evidence type="ECO:0000256" key="1">
    <source>
        <dbReference type="ARBA" id="ARBA00004196"/>
    </source>
</evidence>
<reference evidence="6 7" key="1">
    <citation type="submission" date="2016-10" db="EMBL/GenBank/DDBJ databases">
        <authorList>
            <person name="de Groot N.N."/>
        </authorList>
    </citation>
    <scope>NUCLEOTIDE SEQUENCE [LARGE SCALE GENOMIC DNA]</scope>
    <source>
        <strain evidence="6 7">ATCC 35022</strain>
    </source>
</reference>
<dbReference type="SUPFAM" id="SSF53822">
    <property type="entry name" value="Periplasmic binding protein-like I"/>
    <property type="match status" value="1"/>
</dbReference>
<keyword evidence="7" id="KW-1185">Reference proteome</keyword>